<accession>A0A935UGU0</accession>
<dbReference type="SUPFAM" id="SSF52540">
    <property type="entry name" value="P-loop containing nucleoside triphosphate hydrolases"/>
    <property type="match status" value="1"/>
</dbReference>
<dbReference type="SMART" id="SM00382">
    <property type="entry name" value="AAA"/>
    <property type="match status" value="1"/>
</dbReference>
<evidence type="ECO:0000256" key="2">
    <source>
        <dbReference type="ARBA" id="ARBA00022741"/>
    </source>
</evidence>
<dbReference type="EMBL" id="JADJMH010000005">
    <property type="protein sequence ID" value="MBK7674795.1"/>
    <property type="molecule type" value="Genomic_DNA"/>
</dbReference>
<keyword evidence="3 5" id="KW-0067">ATP-binding</keyword>
<organism evidence="5 6">
    <name type="scientific">Candidatus Accumulibacter proximus</name>
    <dbReference type="NCBI Taxonomy" id="2954385"/>
    <lineage>
        <taxon>Bacteria</taxon>
        <taxon>Pseudomonadati</taxon>
        <taxon>Pseudomonadota</taxon>
        <taxon>Betaproteobacteria</taxon>
        <taxon>Candidatus Accumulibacter</taxon>
    </lineage>
</organism>
<comment type="caution">
    <text evidence="5">The sequence shown here is derived from an EMBL/GenBank/DDBJ whole genome shotgun (WGS) entry which is preliminary data.</text>
</comment>
<reference evidence="5 6" key="1">
    <citation type="submission" date="2020-10" db="EMBL/GenBank/DDBJ databases">
        <title>Connecting structure to function with the recovery of over 1000 high-quality activated sludge metagenome-assembled genomes encoding full-length rRNA genes using long-read sequencing.</title>
        <authorList>
            <person name="Singleton C.M."/>
            <person name="Petriglieri F."/>
            <person name="Kristensen J.M."/>
            <person name="Kirkegaard R.H."/>
            <person name="Michaelsen T.Y."/>
            <person name="Andersen M.H."/>
            <person name="Karst S.M."/>
            <person name="Dueholm M.S."/>
            <person name="Nielsen P.H."/>
            <person name="Albertsen M."/>
        </authorList>
    </citation>
    <scope>NUCLEOTIDE SEQUENCE [LARGE SCALE GENOMIC DNA]</scope>
    <source>
        <strain evidence="5">EsbW_18-Q3-R4-48_BATAC.285</strain>
    </source>
</reference>
<dbReference type="Gene3D" id="3.40.50.300">
    <property type="entry name" value="P-loop containing nucleotide triphosphate hydrolases"/>
    <property type="match status" value="1"/>
</dbReference>
<evidence type="ECO:0000259" key="4">
    <source>
        <dbReference type="SMART" id="SM00382"/>
    </source>
</evidence>
<dbReference type="CDD" id="cd19481">
    <property type="entry name" value="RecA-like_protease"/>
    <property type="match status" value="1"/>
</dbReference>
<dbReference type="InterPro" id="IPR027417">
    <property type="entry name" value="P-loop_NTPase"/>
</dbReference>
<evidence type="ECO:0000313" key="6">
    <source>
        <dbReference type="Proteomes" id="UP000697998"/>
    </source>
</evidence>
<comment type="similarity">
    <text evidence="1">Belongs to the AAA ATPase family.</text>
</comment>
<dbReference type="PANTHER" id="PTHR23073">
    <property type="entry name" value="26S PROTEASOME REGULATORY SUBUNIT"/>
    <property type="match status" value="1"/>
</dbReference>
<gene>
    <name evidence="5" type="ORF">IPJ27_08480</name>
</gene>
<dbReference type="GO" id="GO:0016887">
    <property type="term" value="F:ATP hydrolysis activity"/>
    <property type="evidence" value="ECO:0007669"/>
    <property type="project" value="InterPro"/>
</dbReference>
<evidence type="ECO:0000256" key="3">
    <source>
        <dbReference type="ARBA" id="ARBA00022840"/>
    </source>
</evidence>
<feature type="domain" description="AAA+ ATPase" evidence="4">
    <location>
        <begin position="437"/>
        <end position="569"/>
    </location>
</feature>
<name>A0A935UGU0_9PROT</name>
<dbReference type="GO" id="GO:0005524">
    <property type="term" value="F:ATP binding"/>
    <property type="evidence" value="ECO:0007669"/>
    <property type="project" value="UniProtKB-KW"/>
</dbReference>
<protein>
    <submittedName>
        <fullName evidence="5">ATP-binding protein</fullName>
    </submittedName>
</protein>
<dbReference type="InterPro" id="IPR050221">
    <property type="entry name" value="26S_Proteasome_ATPase"/>
</dbReference>
<dbReference type="InterPro" id="IPR003593">
    <property type="entry name" value="AAA+_ATPase"/>
</dbReference>
<dbReference type="InterPro" id="IPR003959">
    <property type="entry name" value="ATPase_AAA_core"/>
</dbReference>
<dbReference type="Pfam" id="PF00004">
    <property type="entry name" value="AAA"/>
    <property type="match status" value="1"/>
</dbReference>
<sequence length="658" mass="69886">MNAPDTPAAVAVPALNRAFVCAGLARFAGEHLGVPSALFERLAGDGELYALLGQPRGDWLAACRELAQRAPQLPGPCGRILHDFRLQLHEWFAFALAGEAEASHLVNLALAELQAPADNTRPSLHLLAALSQALFAIALPPLSWANHPLIRAQLARIVGDDALPLANLHVSPRLWALCCGDRQVWRELHAVASDPVIALPAVLDGQIAAIVHTLRQGGIPVIVVRGSRPAGFALAARLAAGAGLLAVDSDAGEWNRRPLLAAACRYAGWLPVLPVALGPGESFSLVAAAQGQTPIVVLAGVDGTVDVADALEIVIPPLARDERRHAWQRALGPDASPTLADCAHLDGATIAALAGRIRRAAAGGDEAPGVRHLRQARVGFAAERLRLLAQPVDREVGADGLVLPPATARQFDQLIRRCRMRERLWTGLGPSLAAPTAGVRALFAGESGSGKTLAACRLASRLGAPLYRVDLAAVINKYVGETEKNLGRLLDEAAALDAILLMDEADALFGRRSEGKETGERYANMMTNFLLTRIESHPGIVVLTTNARNRLDAAFTRRFDAIIEFPLPGVEERYRLWLSHLGARSPGDDDCRLLASYSDLPGGHIRNAVLHAAALSERPPDQPVELVLLVAALADEYHKLGRTPPPQLGQLAARGTGG</sequence>
<evidence type="ECO:0000313" key="5">
    <source>
        <dbReference type="EMBL" id="MBK7674795.1"/>
    </source>
</evidence>
<dbReference type="AlphaFoldDB" id="A0A935UGU0"/>
<proteinExistence type="inferred from homology"/>
<dbReference type="Proteomes" id="UP000697998">
    <property type="component" value="Unassembled WGS sequence"/>
</dbReference>
<keyword evidence="2" id="KW-0547">Nucleotide-binding</keyword>
<evidence type="ECO:0000256" key="1">
    <source>
        <dbReference type="ARBA" id="ARBA00006914"/>
    </source>
</evidence>